<dbReference type="Pfam" id="PF00428">
    <property type="entry name" value="Ribosomal_60s"/>
    <property type="match status" value="1"/>
</dbReference>
<keyword evidence="3" id="KW-0687">Ribonucleoprotein</keyword>
<accession>A0A832UZI7</accession>
<comment type="similarity">
    <text evidence="1">Belongs to the eukaryotic ribosomal protein P1/P2 family.</text>
</comment>
<organism evidence="5 6">
    <name type="scientific">Candidatus Naiadarchaeum limnaeum</name>
    <dbReference type="NCBI Taxonomy" id="2756139"/>
    <lineage>
        <taxon>Archaea</taxon>
        <taxon>Candidatus Undinarchaeota</taxon>
        <taxon>Candidatus Undinarchaeia</taxon>
        <taxon>Candidatus Naiadarchaeales</taxon>
        <taxon>Candidatus Naiadarchaeaceae</taxon>
        <taxon>Candidatus Naiadarchaeum</taxon>
    </lineage>
</organism>
<dbReference type="FunFam" id="1.10.10.1410:FF:000002">
    <property type="entry name" value="60S acidic ribosomal protein P2"/>
    <property type="match status" value="1"/>
</dbReference>
<dbReference type="InterPro" id="IPR038716">
    <property type="entry name" value="P1/P2_N_sf"/>
</dbReference>
<dbReference type="Proteomes" id="UP000646946">
    <property type="component" value="Unassembled WGS sequence"/>
</dbReference>
<protein>
    <submittedName>
        <fullName evidence="5">50S ribosomal protein P1</fullName>
    </submittedName>
</protein>
<feature type="compositionally biased region" description="Basic and acidic residues" evidence="4">
    <location>
        <begin position="74"/>
        <end position="83"/>
    </location>
</feature>
<evidence type="ECO:0000313" key="5">
    <source>
        <dbReference type="EMBL" id="HIK00184.1"/>
    </source>
</evidence>
<keyword evidence="6" id="KW-1185">Reference proteome</keyword>
<keyword evidence="2 5" id="KW-0689">Ribosomal protein</keyword>
<sequence>MEYVYGAMLLHSAKQPITEEHLKKVVEASGAKFEVGTAKALVASLHGVDIEKAISEAAMPVAVAAPAAHGAPAKKKEEKKEEDTAVAAGLGALFG</sequence>
<evidence type="ECO:0000256" key="2">
    <source>
        <dbReference type="ARBA" id="ARBA00022980"/>
    </source>
</evidence>
<evidence type="ECO:0000256" key="4">
    <source>
        <dbReference type="SAM" id="MobiDB-lite"/>
    </source>
</evidence>
<dbReference type="EMBL" id="DVAB01000014">
    <property type="protein sequence ID" value="HIK00184.1"/>
    <property type="molecule type" value="Genomic_DNA"/>
</dbReference>
<evidence type="ECO:0000313" key="6">
    <source>
        <dbReference type="Proteomes" id="UP000646946"/>
    </source>
</evidence>
<dbReference type="Gene3D" id="1.10.10.1410">
    <property type="match status" value="1"/>
</dbReference>
<dbReference type="GO" id="GO:0005840">
    <property type="term" value="C:ribosome"/>
    <property type="evidence" value="ECO:0007669"/>
    <property type="project" value="UniProtKB-KW"/>
</dbReference>
<name>A0A832UZI7_9ARCH</name>
<dbReference type="AlphaFoldDB" id="A0A832UZI7"/>
<reference evidence="5 6" key="1">
    <citation type="journal article" name="Nat. Commun.">
        <title>Undinarchaeota illuminate DPANN phylogeny and the impact of gene transfer on archaeal evolution.</title>
        <authorList>
            <person name="Dombrowski N."/>
            <person name="Williams T.A."/>
            <person name="Sun J."/>
            <person name="Woodcroft B.J."/>
            <person name="Lee J.H."/>
            <person name="Minh B.Q."/>
            <person name="Rinke C."/>
            <person name="Spang A."/>
        </authorList>
    </citation>
    <scope>NUCLEOTIDE SEQUENCE [LARGE SCALE GENOMIC DNA]</scope>
    <source>
        <strain evidence="5">MAG_bin1129</strain>
    </source>
</reference>
<comment type="caution">
    <text evidence="5">The sequence shown here is derived from an EMBL/GenBank/DDBJ whole genome shotgun (WGS) entry which is preliminary data.</text>
</comment>
<evidence type="ECO:0000256" key="3">
    <source>
        <dbReference type="ARBA" id="ARBA00023274"/>
    </source>
</evidence>
<gene>
    <name evidence="5" type="primary">rpl12p</name>
    <name evidence="5" type="ORF">H1016_01445</name>
</gene>
<proteinExistence type="inferred from homology"/>
<evidence type="ECO:0000256" key="1">
    <source>
        <dbReference type="ARBA" id="ARBA00005436"/>
    </source>
</evidence>
<feature type="region of interest" description="Disordered" evidence="4">
    <location>
        <begin position="68"/>
        <end position="95"/>
    </location>
</feature>
<dbReference type="GO" id="GO:1990904">
    <property type="term" value="C:ribonucleoprotein complex"/>
    <property type="evidence" value="ECO:0007669"/>
    <property type="project" value="UniProtKB-KW"/>
</dbReference>